<dbReference type="InterPro" id="IPR010482">
    <property type="entry name" value="TECPR1-like_DysF"/>
</dbReference>
<evidence type="ECO:0000259" key="5">
    <source>
        <dbReference type="SMART" id="SM00694"/>
    </source>
</evidence>
<reference evidence="6 7" key="1">
    <citation type="journal article" date="2023" name="Sci. Data">
        <title>Genome assembly of the Korean intertidal mud-creeper Batillaria attramentaria.</title>
        <authorList>
            <person name="Patra A.K."/>
            <person name="Ho P.T."/>
            <person name="Jun S."/>
            <person name="Lee S.J."/>
            <person name="Kim Y."/>
            <person name="Won Y.J."/>
        </authorList>
    </citation>
    <scope>NUCLEOTIDE SEQUENCE [LARGE SCALE GENOMIC DNA]</scope>
    <source>
        <strain evidence="6">Wonlab-2016</strain>
    </source>
</reference>
<organism evidence="6 7">
    <name type="scientific">Batillaria attramentaria</name>
    <dbReference type="NCBI Taxonomy" id="370345"/>
    <lineage>
        <taxon>Eukaryota</taxon>
        <taxon>Metazoa</taxon>
        <taxon>Spiralia</taxon>
        <taxon>Lophotrochozoa</taxon>
        <taxon>Mollusca</taxon>
        <taxon>Gastropoda</taxon>
        <taxon>Caenogastropoda</taxon>
        <taxon>Sorbeoconcha</taxon>
        <taxon>Cerithioidea</taxon>
        <taxon>Batillariidae</taxon>
        <taxon>Batillaria</taxon>
    </lineage>
</organism>
<dbReference type="InterPro" id="IPR051513">
    <property type="entry name" value="Tectonin_beta-prop"/>
</dbReference>
<evidence type="ECO:0000313" key="7">
    <source>
        <dbReference type="Proteomes" id="UP001519460"/>
    </source>
</evidence>
<dbReference type="Pfam" id="PF19193">
    <property type="entry name" value="Tectonin"/>
    <property type="match status" value="2"/>
</dbReference>
<dbReference type="EMBL" id="JACVVK020000003">
    <property type="protein sequence ID" value="KAK7507852.1"/>
    <property type="molecule type" value="Genomic_DNA"/>
</dbReference>
<proteinExistence type="inferred from homology"/>
<dbReference type="Pfam" id="PF06462">
    <property type="entry name" value="Hyd_WA"/>
    <property type="match status" value="2"/>
</dbReference>
<feature type="region of interest" description="Disordered" evidence="3">
    <location>
        <begin position="469"/>
        <end position="510"/>
    </location>
</feature>
<feature type="domain" description="Peroxin/Ferlin" evidence="5">
    <location>
        <begin position="1142"/>
        <end position="1175"/>
    </location>
</feature>
<dbReference type="InterPro" id="IPR006614">
    <property type="entry name" value="Peroxin/Ferlin"/>
</dbReference>
<sequence>MREPRLWLSNRNGNVFTVSANERYMRQLTHTYQNGVRVKRLAASQWCAWAVGHDHRVYTYVIASDVPIRVPQTTYENQRWSPFNGFRSSNLLPTDRRSWSDEHGDGYLPKESIRLPSSHWDWEGDWFIDENLQGEICTDRGGWQYAMNFNAKWTSESCWNSCVRKRKWVRFCRFTATNTWSIVSDMEVVEKSECFIDIAVGGDLLPGQLPDFLSVWAITNSGQVYVRKGVCRDCPEGKEWVHIPCHSMGIINIACGPTGLVWATTWDGHAIVRTHVSRDAVYGLDWEFVPYPEESTRLMQVSVGRNSVWALSRAGQVWFRQGVNGDKLIWDAKAATGNGWVLMVGEMSHLAVSANDQVFAVGVEDEEVWFRAGVTPSEPGGKTWQRVLLEEHPDVYSLYTPGSLMSQASQPSLDSPDDIFSVSDSLSESQSVAMMEGLDVRKVAASVREPRSDSYAKIIRARTFPKVSVSSSLPGPMKSDSVLSEKHLKQDRAGVTGGRPDTLAVTDQPPTCAVSGKVNKVDFLTSSLRSDSMVDTPSPNKSRPRSSSWQVIENCIDPPTKHDARDPPSLEAHEVIPAIPLTAAATANLMQSTHSFDTSSSVDAEDHDLKLCGPSLSVTASDGAGEAARSPHKVQAVNGLPFEACTGAGGEDGLPPKSLTYDTASGTYDNTVGLNSMDASAFSDYMDSLDSGPSSDTICNFVTDLIDDEEEVKRNAGSEVQKGKTKPLANSVSDNETVSYQDLHDQNEVVTKSSASQAASIPWLSLGPSETFSGRASENATPSSEIEVVDAMVLTPAQPRYAWGWLSAADFVVENPVTVSWLSRSAGSDYSFHFHIPKVSRVLRDNILQLLKQRNQRVMNGFSAYEHAVEKTTWVKKAKMKMQSEGRGGSWLDCTVELEQGMQEAMDGTLTIQYTVKHKHKVIQTSLQDIRCINMRDDHRLAIYTRESASLIKPLILQATSEAEAREWLGTLNVANLSLWGLNQPISPGSIFSLTVPGHVFVHTTDTTRTNPAAMMWGQHGGHMAVIETTPCGVTWALSFDQTPWVYNGGYGGAVTGELSETACNLREQVDYRTISVFENQMWYPVVGYCSRGLLHNNFAWTTPRGKFLKSREDVKLPSSHWQWVSDWMVDFSTPGGVSNDGWQYAPNFHRPYHSHQGIRDRVRRRQWSRKCKLVTQGPWVSAGPPELIDITLQVDAPLSPDQPLVIWAIGANGDVLCRNEVTQAHPMGNSWIHVSTSLDMPLKSISVGGRYRVWAIAKDGSVWYRTGVSPHTPAGSCWIQVIPPPPGGAILHHISAGGTAVWAVDTTGNLWRREEITPTFPEGTRWAFVCNHVRRVSVGPKDQVWVVSDANFGRHKHNQGVLYRRLGINEETPSGNDWEPIIGPGWHYVSVRGLMGPRE</sequence>
<name>A0ABD0M8Z5_9CAEN</name>
<accession>A0ABD0M8Z5</accession>
<evidence type="ECO:0000256" key="2">
    <source>
        <dbReference type="ARBA" id="ARBA00022737"/>
    </source>
</evidence>
<gene>
    <name evidence="6" type="ORF">BaRGS_00000817</name>
</gene>
<evidence type="ECO:0000313" key="6">
    <source>
        <dbReference type="EMBL" id="KAK7507852.1"/>
    </source>
</evidence>
<dbReference type="GO" id="GO:0098588">
    <property type="term" value="C:bounding membrane of organelle"/>
    <property type="evidence" value="ECO:0007669"/>
    <property type="project" value="UniProtKB-ARBA"/>
</dbReference>
<dbReference type="Pfam" id="PF06398">
    <property type="entry name" value="Pex24p"/>
    <property type="match status" value="2"/>
</dbReference>
<feature type="domain" description="Peroxin/Ferlin" evidence="4">
    <location>
        <begin position="67"/>
        <end position="129"/>
    </location>
</feature>
<feature type="region of interest" description="Disordered" evidence="3">
    <location>
        <begin position="712"/>
        <end position="735"/>
    </location>
</feature>
<feature type="domain" description="Peroxin/Ferlin" evidence="4">
    <location>
        <begin position="1070"/>
        <end position="1131"/>
    </location>
</feature>
<comment type="caution">
    <text evidence="6">The sequence shown here is derived from an EMBL/GenBank/DDBJ whole genome shotgun (WGS) entry which is preliminary data.</text>
</comment>
<dbReference type="SMART" id="SM00706">
    <property type="entry name" value="TECPR"/>
    <property type="match status" value="8"/>
</dbReference>
<dbReference type="Proteomes" id="UP001519460">
    <property type="component" value="Unassembled WGS sequence"/>
</dbReference>
<feature type="compositionally biased region" description="Basic and acidic residues" evidence="3">
    <location>
        <begin position="483"/>
        <end position="492"/>
    </location>
</feature>
<evidence type="ECO:0000256" key="1">
    <source>
        <dbReference type="ARBA" id="ARBA00005966"/>
    </source>
</evidence>
<dbReference type="SMART" id="SM00693">
    <property type="entry name" value="DysFN"/>
    <property type="match status" value="2"/>
</dbReference>
<evidence type="ECO:0000259" key="4">
    <source>
        <dbReference type="SMART" id="SM00693"/>
    </source>
</evidence>
<dbReference type="InterPro" id="IPR006624">
    <property type="entry name" value="Beta-propeller_rpt_TECPR"/>
</dbReference>
<keyword evidence="2" id="KW-0677">Repeat</keyword>
<protein>
    <recommendedName>
        <fullName evidence="4 5">Peroxin/Ferlin domain-containing protein</fullName>
    </recommendedName>
</protein>
<dbReference type="PANTHER" id="PTHR23250:SF1">
    <property type="entry name" value="TECTONIN BETA-PROPELLER REPEAT-CONTAINING PROTEIN 1"/>
    <property type="match status" value="1"/>
</dbReference>
<dbReference type="GO" id="GO:0005737">
    <property type="term" value="C:cytoplasm"/>
    <property type="evidence" value="ECO:0007669"/>
    <property type="project" value="UniProtKB-ARBA"/>
</dbReference>
<keyword evidence="7" id="KW-1185">Reference proteome</keyword>
<evidence type="ECO:0000256" key="3">
    <source>
        <dbReference type="SAM" id="MobiDB-lite"/>
    </source>
</evidence>
<comment type="similarity">
    <text evidence="1">Belongs to the TECPR1 family.</text>
</comment>
<feature type="domain" description="Peroxin/Ferlin" evidence="5">
    <location>
        <begin position="142"/>
        <end position="175"/>
    </location>
</feature>
<dbReference type="PANTHER" id="PTHR23250">
    <property type="entry name" value="DYSFERLIN-RELATED"/>
    <property type="match status" value="1"/>
</dbReference>
<dbReference type="SMART" id="SM00694">
    <property type="entry name" value="DysFC"/>
    <property type="match status" value="2"/>
</dbReference>